<accession>A0A508AU77</accession>
<sequence length="148" mass="15862">MHPRTSTAAWSGLLLVCLLVLSGCAREDPETALRSTLDTLQQALETRDAGVLGDTLSAEFIGPDGMDAKAAERMAKGMFLRYRNVGVTVGPVSVDMGDGHATVGFDAVLSGGQGRILPDAARVYSVQSGWRLEGGEWRLTSIRWEPRS</sequence>
<reference evidence="1 2" key="1">
    <citation type="submission" date="2019-10" db="EMBL/GenBank/DDBJ databases">
        <title>Lysobacter alkalisoli sp. nov., isolated from saline-alkaline soil.</title>
        <authorList>
            <person name="Sun J.-Q."/>
        </authorList>
    </citation>
    <scope>NUCLEOTIDE SEQUENCE [LARGE SCALE GENOMIC DNA]</scope>
    <source>
        <strain evidence="1 2">KCTC 42381</strain>
    </source>
</reference>
<proteinExistence type="predicted"/>
<dbReference type="SUPFAM" id="SSF54427">
    <property type="entry name" value="NTF2-like"/>
    <property type="match status" value="1"/>
</dbReference>
<dbReference type="AlphaFoldDB" id="A0A508AU77"/>
<evidence type="ECO:0000313" key="2">
    <source>
        <dbReference type="Proteomes" id="UP000320431"/>
    </source>
</evidence>
<gene>
    <name evidence="1" type="ORF">FKV24_009230</name>
</gene>
<organism evidence="1 2">
    <name type="scientific">Marilutibacter maris</name>
    <dbReference type="NCBI Taxonomy" id="1605891"/>
    <lineage>
        <taxon>Bacteria</taxon>
        <taxon>Pseudomonadati</taxon>
        <taxon>Pseudomonadota</taxon>
        <taxon>Gammaproteobacteria</taxon>
        <taxon>Lysobacterales</taxon>
        <taxon>Lysobacteraceae</taxon>
        <taxon>Marilutibacter</taxon>
    </lineage>
</organism>
<dbReference type="RefSeq" id="WP_141482173.1">
    <property type="nucleotide sequence ID" value="NZ_VICD02000146.1"/>
</dbReference>
<protein>
    <submittedName>
        <fullName evidence="1">Nuclear transport factor 2 family protein</fullName>
    </submittedName>
</protein>
<dbReference type="Gene3D" id="3.10.450.50">
    <property type="match status" value="1"/>
</dbReference>
<comment type="caution">
    <text evidence="1">The sequence shown here is derived from an EMBL/GenBank/DDBJ whole genome shotgun (WGS) entry which is preliminary data.</text>
</comment>
<name>A0A508AU77_9GAMM</name>
<dbReference type="EMBL" id="VICD02000146">
    <property type="protein sequence ID" value="KAB8189495.1"/>
    <property type="molecule type" value="Genomic_DNA"/>
</dbReference>
<evidence type="ECO:0000313" key="1">
    <source>
        <dbReference type="EMBL" id="KAB8189495.1"/>
    </source>
</evidence>
<dbReference type="PROSITE" id="PS51257">
    <property type="entry name" value="PROKAR_LIPOPROTEIN"/>
    <property type="match status" value="1"/>
</dbReference>
<dbReference type="Proteomes" id="UP000320431">
    <property type="component" value="Unassembled WGS sequence"/>
</dbReference>
<dbReference type="InterPro" id="IPR032710">
    <property type="entry name" value="NTF2-like_dom_sf"/>
</dbReference>